<dbReference type="Proteomes" id="UP000075606">
    <property type="component" value="Unassembled WGS sequence"/>
</dbReference>
<name>A0A150X962_9BACT</name>
<protein>
    <submittedName>
        <fullName evidence="1">Uncharacterized protein</fullName>
    </submittedName>
</protein>
<evidence type="ECO:0000313" key="1">
    <source>
        <dbReference type="EMBL" id="KYG75226.1"/>
    </source>
</evidence>
<dbReference type="EMBL" id="LRPC01000023">
    <property type="protein sequence ID" value="KYG75226.1"/>
    <property type="molecule type" value="Genomic_DNA"/>
</dbReference>
<sequence>MRQSDYWEQFNQYLNEIGKKMGLVGLKTKDVEKSTGRWRNRDSCYRKDSKDRLREVHYGKNH</sequence>
<proteinExistence type="predicted"/>
<organism evidence="1 2">
    <name type="scientific">Roseivirga spongicola</name>
    <dbReference type="NCBI Taxonomy" id="333140"/>
    <lineage>
        <taxon>Bacteria</taxon>
        <taxon>Pseudomonadati</taxon>
        <taxon>Bacteroidota</taxon>
        <taxon>Cytophagia</taxon>
        <taxon>Cytophagales</taxon>
        <taxon>Roseivirgaceae</taxon>
        <taxon>Roseivirga</taxon>
    </lineage>
</organism>
<comment type="caution">
    <text evidence="1">The sequence shown here is derived from an EMBL/GenBank/DDBJ whole genome shotgun (WGS) entry which is preliminary data.</text>
</comment>
<accession>A0A150X962</accession>
<gene>
    <name evidence="1" type="ORF">AWW68_10490</name>
</gene>
<evidence type="ECO:0000313" key="2">
    <source>
        <dbReference type="Proteomes" id="UP000075606"/>
    </source>
</evidence>
<reference evidence="1 2" key="1">
    <citation type="submission" date="2016-01" db="EMBL/GenBank/DDBJ databases">
        <title>Genome sequencing of Roseivirga spongicola UST030701-084.</title>
        <authorList>
            <person name="Selvaratnam C."/>
            <person name="Thevarajoo S."/>
            <person name="Goh K.M."/>
            <person name="Ee R."/>
            <person name="Chan K.-G."/>
            <person name="Chong C.S."/>
        </authorList>
    </citation>
    <scope>NUCLEOTIDE SEQUENCE [LARGE SCALE GENOMIC DNA]</scope>
    <source>
        <strain evidence="1 2">UST030701-084</strain>
    </source>
</reference>
<dbReference type="AlphaFoldDB" id="A0A150X962"/>
<dbReference type="RefSeq" id="WP_068221106.1">
    <property type="nucleotide sequence ID" value="NZ_CP139724.1"/>
</dbReference>
<dbReference type="STRING" id="333140.AWW68_10490"/>
<keyword evidence="2" id="KW-1185">Reference proteome</keyword>